<dbReference type="EMBL" id="JBAWTH010000033">
    <property type="protein sequence ID" value="KAL2284980.1"/>
    <property type="molecule type" value="Genomic_DNA"/>
</dbReference>
<accession>A0ABR4ERM7</accession>
<feature type="region of interest" description="Disordered" evidence="1">
    <location>
        <begin position="183"/>
        <end position="253"/>
    </location>
</feature>
<evidence type="ECO:0000313" key="3">
    <source>
        <dbReference type="EMBL" id="KAL2284980.1"/>
    </source>
</evidence>
<comment type="caution">
    <text evidence="3">The sequence shown here is derived from an EMBL/GenBank/DDBJ whole genome shotgun (WGS) entry which is preliminary data.</text>
</comment>
<keyword evidence="4" id="KW-1185">Reference proteome</keyword>
<dbReference type="Gene3D" id="1.20.1280.140">
    <property type="match status" value="1"/>
</dbReference>
<dbReference type="InterPro" id="IPR021054">
    <property type="entry name" value="Cell_wall_mannoprotein_1"/>
</dbReference>
<evidence type="ECO:0000256" key="1">
    <source>
        <dbReference type="SAM" id="MobiDB-lite"/>
    </source>
</evidence>
<evidence type="ECO:0000256" key="2">
    <source>
        <dbReference type="SAM" id="SignalP"/>
    </source>
</evidence>
<dbReference type="Proteomes" id="UP001600888">
    <property type="component" value="Unassembled WGS sequence"/>
</dbReference>
<name>A0ABR4ERM7_9PEZI</name>
<organism evidence="3 4">
    <name type="scientific">Diaporthe vaccinii</name>
    <dbReference type="NCBI Taxonomy" id="105482"/>
    <lineage>
        <taxon>Eukaryota</taxon>
        <taxon>Fungi</taxon>
        <taxon>Dikarya</taxon>
        <taxon>Ascomycota</taxon>
        <taxon>Pezizomycotina</taxon>
        <taxon>Sordariomycetes</taxon>
        <taxon>Sordariomycetidae</taxon>
        <taxon>Diaporthales</taxon>
        <taxon>Diaporthaceae</taxon>
        <taxon>Diaporthe</taxon>
        <taxon>Diaporthe eres species complex</taxon>
    </lineage>
</organism>
<protein>
    <recommendedName>
        <fullName evidence="5">Cell wall protein</fullName>
    </recommendedName>
</protein>
<dbReference type="PANTHER" id="PTHR38123">
    <property type="entry name" value="CELL WALL SERINE-THREONINE-RICH GALACTOMANNOPROTEIN MP1 (AFU_ORTHOLOGUE AFUA_4G03240)"/>
    <property type="match status" value="1"/>
</dbReference>
<feature type="chain" id="PRO_5046226463" description="Cell wall protein" evidence="2">
    <location>
        <begin position="18"/>
        <end position="253"/>
    </location>
</feature>
<evidence type="ECO:0000313" key="4">
    <source>
        <dbReference type="Proteomes" id="UP001600888"/>
    </source>
</evidence>
<sequence length="253" mass="23932">MKFLSILTLTGATSVMAAPVEIERRQVDAIKGALAPVMTSLKDLDTAINGLTTDPQTAAPILTSSQAASKALSGAATKIQAADDLGLFGSLGLQQTGTDLATQVTTTIGDLTAKKPVLDMLGVTPVALQALQQQKQDSGGLSDALLSKVPALARPIAAQSTDMISKALDDGIAALSAGGTAATPAAGAAGAKPAGGAAPATGAGAAKPAGSAAPAAGAGAAKPAGGAAPAAGAGGAGATTGGGKAGDDDDDDN</sequence>
<proteinExistence type="predicted"/>
<keyword evidence="2" id="KW-0732">Signal</keyword>
<gene>
    <name evidence="3" type="ORF">FJTKL_08521</name>
</gene>
<dbReference type="PANTHER" id="PTHR38123:SF6">
    <property type="entry name" value="CELL WALL SERINE-THREONINE-RICH GALACTOMANNOPROTEIN MP1 (AFU_ORTHOLOGUE AFUA_4G03240)"/>
    <property type="match status" value="1"/>
</dbReference>
<feature type="compositionally biased region" description="Low complexity" evidence="1">
    <location>
        <begin position="183"/>
        <end position="231"/>
    </location>
</feature>
<feature type="signal peptide" evidence="2">
    <location>
        <begin position="1"/>
        <end position="17"/>
    </location>
</feature>
<reference evidence="3 4" key="1">
    <citation type="submission" date="2024-03" db="EMBL/GenBank/DDBJ databases">
        <title>A high-quality draft genome sequence of Diaporthe vaccinii, a causative agent of upright dieback and viscid rot disease in cranberry plants.</title>
        <authorList>
            <person name="Sarrasin M."/>
            <person name="Lang B.F."/>
            <person name="Burger G."/>
        </authorList>
    </citation>
    <scope>NUCLEOTIDE SEQUENCE [LARGE SCALE GENOMIC DNA]</scope>
    <source>
        <strain evidence="3 4">IS7</strain>
    </source>
</reference>
<evidence type="ECO:0008006" key="5">
    <source>
        <dbReference type="Google" id="ProtNLM"/>
    </source>
</evidence>
<dbReference type="Pfam" id="PF12296">
    <property type="entry name" value="HsbA"/>
    <property type="match status" value="1"/>
</dbReference>
<feature type="compositionally biased region" description="Gly residues" evidence="1">
    <location>
        <begin position="232"/>
        <end position="244"/>
    </location>
</feature>